<keyword evidence="6" id="KW-0067">ATP-binding</keyword>
<dbReference type="GO" id="GO:0005524">
    <property type="term" value="F:ATP binding"/>
    <property type="evidence" value="ECO:0007669"/>
    <property type="project" value="UniProtKB-KW"/>
</dbReference>
<dbReference type="CDD" id="cd18140">
    <property type="entry name" value="HLD_clamp_RFC"/>
    <property type="match status" value="1"/>
</dbReference>
<organism evidence="10 11">
    <name type="scientific">Cinchona calisaya</name>
    <dbReference type="NCBI Taxonomy" id="153742"/>
    <lineage>
        <taxon>Eukaryota</taxon>
        <taxon>Viridiplantae</taxon>
        <taxon>Streptophyta</taxon>
        <taxon>Embryophyta</taxon>
        <taxon>Tracheophyta</taxon>
        <taxon>Spermatophyta</taxon>
        <taxon>Magnoliopsida</taxon>
        <taxon>eudicotyledons</taxon>
        <taxon>Gunneridae</taxon>
        <taxon>Pentapetalae</taxon>
        <taxon>asterids</taxon>
        <taxon>lamiids</taxon>
        <taxon>Gentianales</taxon>
        <taxon>Rubiaceae</taxon>
        <taxon>Cinchonoideae</taxon>
        <taxon>Cinchoneae</taxon>
        <taxon>Cinchona</taxon>
    </lineage>
</organism>
<dbReference type="FunFam" id="3.40.50.300:FF:001661">
    <property type="entry name" value="RAD17 checkpoint clamp loader component"/>
    <property type="match status" value="1"/>
</dbReference>
<feature type="domain" description="AAA+ ATPase" evidence="9">
    <location>
        <begin position="131"/>
        <end position="289"/>
    </location>
</feature>
<comment type="similarity">
    <text evidence="2">Belongs to the rad17/RAD24 family.</text>
</comment>
<comment type="subcellular location">
    <subcellularLocation>
        <location evidence="1">Nucleus</location>
    </subcellularLocation>
</comment>
<keyword evidence="7" id="KW-0539">Nucleus</keyword>
<keyword evidence="11" id="KW-1185">Reference proteome</keyword>
<dbReference type="SUPFAM" id="SSF52540">
    <property type="entry name" value="P-loop containing nucleoside triphosphate hydrolases"/>
    <property type="match status" value="1"/>
</dbReference>
<evidence type="ECO:0000256" key="4">
    <source>
        <dbReference type="ARBA" id="ARBA00022741"/>
    </source>
</evidence>
<comment type="caution">
    <text evidence="10">The sequence shown here is derived from an EMBL/GenBank/DDBJ whole genome shotgun (WGS) entry which is preliminary data.</text>
</comment>
<keyword evidence="4" id="KW-0547">Nucleotide-binding</keyword>
<sequence length="606" mass="67981">MGKGKRNAAIVISSSDDEDDKDFFLLKSKITSASLPRINQKKRAKRASLSNSCSSKDSIASDFGEIKRFCEEFDEGIRGFKVSTGRGMGNDLWVNKYKPGSLEELAVHKKKVEEVKVLFEERLITSEEKLCNHVLLFVGPAGVGKSATVHAIASHLGATLSEWNTPTPTIWQEHLHNSSSGLRYTSKLEEFESFVERIRKYGFISSSMSRRSQVVLLIDDLPVVNGKVAYGRLQRCLHLLVQSVCVPTVILITDYGKADSADYSMRFWEELQLSLQEAGACKVAFNPITINSLKKTLARICKEEQYETSAEQIELIAKASGGDIRHAITSLQYFCLKPKQLPSLSLSDGSSPCLSERTDEITHLYDGSSLSFGRDDTLSLFHALGKFLHNKRESETFMVSDRDAITLKEKFVRFPLKMDAPETVLRQAHGQSRPIADFLHENVLDFVSEEAIDDAWVVASYLSDADLLLTSVNGMVARNFEAENVVQSAAASVAVRGVLFGNSHPVPPRWHAIRRPKLWKVEQSLWHNKCQMLSQRCDTCNGLHLTDPSVIYTEIKPTLKWIKHRASEDFDSQETSPCHMVENIDLDGNILDDKNDMASEDEIEDW</sequence>
<dbReference type="GO" id="GO:0005634">
    <property type="term" value="C:nucleus"/>
    <property type="evidence" value="ECO:0007669"/>
    <property type="project" value="UniProtKB-SubCell"/>
</dbReference>
<keyword evidence="5" id="KW-0227">DNA damage</keyword>
<dbReference type="InterPro" id="IPR003593">
    <property type="entry name" value="AAA+_ATPase"/>
</dbReference>
<gene>
    <name evidence="10" type="ORF">ACH5RR_011887</name>
</gene>
<dbReference type="Proteomes" id="UP001630127">
    <property type="component" value="Unassembled WGS sequence"/>
</dbReference>
<protein>
    <recommendedName>
        <fullName evidence="9">AAA+ ATPase domain-containing protein</fullName>
    </recommendedName>
</protein>
<dbReference type="PANTHER" id="PTHR12172">
    <property type="entry name" value="CELL CYCLE CHECKPOINT PROTEIN RAD17"/>
    <property type="match status" value="1"/>
</dbReference>
<dbReference type="Pfam" id="PF03215">
    <property type="entry name" value="Rad17"/>
    <property type="match status" value="1"/>
</dbReference>
<accession>A0ABD3A8Q4</accession>
<evidence type="ECO:0000256" key="3">
    <source>
        <dbReference type="ARBA" id="ARBA00011480"/>
    </source>
</evidence>
<evidence type="ECO:0000256" key="5">
    <source>
        <dbReference type="ARBA" id="ARBA00022763"/>
    </source>
</evidence>
<evidence type="ECO:0000259" key="9">
    <source>
        <dbReference type="SMART" id="SM00382"/>
    </source>
</evidence>
<evidence type="ECO:0000256" key="6">
    <source>
        <dbReference type="ARBA" id="ARBA00022840"/>
    </source>
</evidence>
<evidence type="ECO:0000256" key="2">
    <source>
        <dbReference type="ARBA" id="ARBA00006168"/>
    </source>
</evidence>
<reference evidence="10 11" key="1">
    <citation type="submission" date="2024-11" db="EMBL/GenBank/DDBJ databases">
        <title>A near-complete genome assembly of Cinchona calisaya.</title>
        <authorList>
            <person name="Lian D.C."/>
            <person name="Zhao X.W."/>
            <person name="Wei L."/>
        </authorList>
    </citation>
    <scope>NUCLEOTIDE SEQUENCE [LARGE SCALE GENOMIC DNA]</scope>
    <source>
        <tissue evidence="10">Nenye</tissue>
    </source>
</reference>
<dbReference type="InterPro" id="IPR027417">
    <property type="entry name" value="P-loop_NTPase"/>
</dbReference>
<evidence type="ECO:0000256" key="1">
    <source>
        <dbReference type="ARBA" id="ARBA00004123"/>
    </source>
</evidence>
<dbReference type="Gene3D" id="3.40.50.300">
    <property type="entry name" value="P-loop containing nucleotide triphosphate hydrolases"/>
    <property type="match status" value="1"/>
</dbReference>
<dbReference type="AlphaFoldDB" id="A0ABD3A8Q4"/>
<dbReference type="InterPro" id="IPR047854">
    <property type="entry name" value="RFC_lid"/>
</dbReference>
<evidence type="ECO:0000256" key="7">
    <source>
        <dbReference type="ARBA" id="ARBA00023242"/>
    </source>
</evidence>
<dbReference type="InterPro" id="IPR004582">
    <property type="entry name" value="Checkpoint_prot_Rad17_Rad24"/>
</dbReference>
<dbReference type="SMART" id="SM00382">
    <property type="entry name" value="AAA"/>
    <property type="match status" value="1"/>
</dbReference>
<name>A0ABD3A8Q4_9GENT</name>
<dbReference type="PANTHER" id="PTHR12172:SF0">
    <property type="entry name" value="CELL CYCLE CHECKPOINT PROTEIN RAD17"/>
    <property type="match status" value="1"/>
</dbReference>
<dbReference type="EMBL" id="JBJUIK010000005">
    <property type="protein sequence ID" value="KAL3527231.1"/>
    <property type="molecule type" value="Genomic_DNA"/>
</dbReference>
<comment type="subunit">
    <text evidence="3">Heterotetramer of subunits RFC2, RFC3, RFC4 and RFC5 that can form a complex with RFC1.</text>
</comment>
<keyword evidence="8" id="KW-0131">Cell cycle</keyword>
<evidence type="ECO:0000313" key="11">
    <source>
        <dbReference type="Proteomes" id="UP001630127"/>
    </source>
</evidence>
<proteinExistence type="inferred from homology"/>
<evidence type="ECO:0000313" key="10">
    <source>
        <dbReference type="EMBL" id="KAL3527231.1"/>
    </source>
</evidence>
<dbReference type="GO" id="GO:0006974">
    <property type="term" value="P:DNA damage response"/>
    <property type="evidence" value="ECO:0007669"/>
    <property type="project" value="UniProtKB-KW"/>
</dbReference>
<dbReference type="Gene3D" id="1.10.8.60">
    <property type="match status" value="1"/>
</dbReference>
<evidence type="ECO:0000256" key="8">
    <source>
        <dbReference type="ARBA" id="ARBA00023306"/>
    </source>
</evidence>